<name>A0ABT3N5H5_9BACT</name>
<dbReference type="EMBL" id="JAPFPW010000001">
    <property type="protein sequence ID" value="MCW7752699.1"/>
    <property type="molecule type" value="Genomic_DNA"/>
</dbReference>
<dbReference type="Pfam" id="PF00929">
    <property type="entry name" value="RNase_T"/>
    <property type="match status" value="1"/>
</dbReference>
<keyword evidence="2" id="KW-0378">Hydrolase</keyword>
<dbReference type="SMART" id="SM00479">
    <property type="entry name" value="EXOIII"/>
    <property type="match status" value="1"/>
</dbReference>
<evidence type="ECO:0000313" key="6">
    <source>
        <dbReference type="Proteomes" id="UP001209681"/>
    </source>
</evidence>
<evidence type="ECO:0000256" key="3">
    <source>
        <dbReference type="ARBA" id="ARBA00022839"/>
    </source>
</evidence>
<dbReference type="NCBIfam" id="NF006602">
    <property type="entry name" value="PRK09146.1"/>
    <property type="match status" value="1"/>
</dbReference>
<dbReference type="PANTHER" id="PTHR30231:SF4">
    <property type="entry name" value="PROTEIN NEN2"/>
    <property type="match status" value="1"/>
</dbReference>
<keyword evidence="1" id="KW-0540">Nuclease</keyword>
<dbReference type="RefSeq" id="WP_265423562.1">
    <property type="nucleotide sequence ID" value="NZ_JAPFPW010000001.1"/>
</dbReference>
<keyword evidence="6" id="KW-1185">Reference proteome</keyword>
<dbReference type="InterPro" id="IPR013520">
    <property type="entry name" value="Ribonucl_H"/>
</dbReference>
<keyword evidence="3 5" id="KW-0269">Exonuclease</keyword>
<accession>A0ABT3N5H5</accession>
<proteinExistence type="predicted"/>
<dbReference type="InterPro" id="IPR012337">
    <property type="entry name" value="RNaseH-like_sf"/>
</dbReference>
<evidence type="ECO:0000313" key="5">
    <source>
        <dbReference type="EMBL" id="MCW7752699.1"/>
    </source>
</evidence>
<reference evidence="5 6" key="1">
    <citation type="submission" date="2022-11" db="EMBL/GenBank/DDBJ databases">
        <title>Desulfobotulus tamanensis H1 sp. nov. - anaerobic, alkaliphilic, sulphate reducing bacterium isolated from terrestrial mud volcano.</title>
        <authorList>
            <person name="Frolova A."/>
            <person name="Merkel A.Y."/>
            <person name="Slobodkin A.I."/>
        </authorList>
    </citation>
    <scope>NUCLEOTIDE SEQUENCE [LARGE SCALE GENOMIC DNA]</scope>
    <source>
        <strain evidence="5 6">H1</strain>
    </source>
</reference>
<sequence length="247" mass="28342">MLYPPWKNHRSNHTEKAVVSWPELFAQQAADSRHSLLQYYYGCGSVDGDTPLCRVPLLSLDVETTGLHPGRDAIISMGAVPFTLERIYSSRSRYWVVNPGRPLTPDSVIIHGITHSRILNSPDLMEVLPDLLAVMAGSVMVVHCRQMERQFLDAALRSRMGEGIVFPVIDTMDMEARYLRQGMGYWLRQFFGMHPRSVRLADSRTRYHLPFYRPHHALTDALATAELFQAQVAWRYDPYTPVKELWL</sequence>
<gene>
    <name evidence="5" type="ORF">OOT00_01710</name>
</gene>
<dbReference type="SUPFAM" id="SSF53098">
    <property type="entry name" value="Ribonuclease H-like"/>
    <property type="match status" value="1"/>
</dbReference>
<dbReference type="CDD" id="cd06127">
    <property type="entry name" value="DEDDh"/>
    <property type="match status" value="1"/>
</dbReference>
<evidence type="ECO:0000256" key="1">
    <source>
        <dbReference type="ARBA" id="ARBA00022722"/>
    </source>
</evidence>
<comment type="caution">
    <text evidence="5">The sequence shown here is derived from an EMBL/GenBank/DDBJ whole genome shotgun (WGS) entry which is preliminary data.</text>
</comment>
<feature type="domain" description="Exonuclease" evidence="4">
    <location>
        <begin position="56"/>
        <end position="237"/>
    </location>
</feature>
<dbReference type="Proteomes" id="UP001209681">
    <property type="component" value="Unassembled WGS sequence"/>
</dbReference>
<dbReference type="Gene3D" id="3.30.420.10">
    <property type="entry name" value="Ribonuclease H-like superfamily/Ribonuclease H"/>
    <property type="match status" value="1"/>
</dbReference>
<dbReference type="InterPro" id="IPR036397">
    <property type="entry name" value="RNaseH_sf"/>
</dbReference>
<dbReference type="GO" id="GO:0004527">
    <property type="term" value="F:exonuclease activity"/>
    <property type="evidence" value="ECO:0007669"/>
    <property type="project" value="UniProtKB-KW"/>
</dbReference>
<dbReference type="PANTHER" id="PTHR30231">
    <property type="entry name" value="DNA POLYMERASE III SUBUNIT EPSILON"/>
    <property type="match status" value="1"/>
</dbReference>
<organism evidence="5 6">
    <name type="scientific">Desulfobotulus pelophilus</name>
    <dbReference type="NCBI Taxonomy" id="2823377"/>
    <lineage>
        <taxon>Bacteria</taxon>
        <taxon>Pseudomonadati</taxon>
        <taxon>Thermodesulfobacteriota</taxon>
        <taxon>Desulfobacteria</taxon>
        <taxon>Desulfobacterales</taxon>
        <taxon>Desulfobacteraceae</taxon>
        <taxon>Desulfobotulus</taxon>
    </lineage>
</organism>
<protein>
    <submittedName>
        <fullName evidence="5">3'-5' exonuclease</fullName>
    </submittedName>
</protein>
<evidence type="ECO:0000259" key="4">
    <source>
        <dbReference type="SMART" id="SM00479"/>
    </source>
</evidence>
<evidence type="ECO:0000256" key="2">
    <source>
        <dbReference type="ARBA" id="ARBA00022801"/>
    </source>
</evidence>